<name>A0ABQ9HJB4_9NEOP</name>
<evidence type="ECO:0000313" key="2">
    <source>
        <dbReference type="Proteomes" id="UP001159363"/>
    </source>
</evidence>
<dbReference type="EMBL" id="JARBHB010000005">
    <property type="protein sequence ID" value="KAJ8884434.1"/>
    <property type="molecule type" value="Genomic_DNA"/>
</dbReference>
<protein>
    <recommendedName>
        <fullName evidence="3">Tc1-like transposase DDE domain-containing protein</fullName>
    </recommendedName>
</protein>
<proteinExistence type="predicted"/>
<dbReference type="Gene3D" id="3.30.420.10">
    <property type="entry name" value="Ribonuclease H-like superfamily/Ribonuclease H"/>
    <property type="match status" value="1"/>
</dbReference>
<dbReference type="InterPro" id="IPR036397">
    <property type="entry name" value="RNaseH_sf"/>
</dbReference>
<dbReference type="PANTHER" id="PTHR47326:SF1">
    <property type="entry name" value="HTH PSQ-TYPE DOMAIN-CONTAINING PROTEIN"/>
    <property type="match status" value="1"/>
</dbReference>
<gene>
    <name evidence="1" type="ORF">PR048_016291</name>
</gene>
<dbReference type="Proteomes" id="UP001159363">
    <property type="component" value="Chromosome 4"/>
</dbReference>
<dbReference type="PANTHER" id="PTHR47326">
    <property type="entry name" value="TRANSPOSABLE ELEMENT TC3 TRANSPOSASE-LIKE PROTEIN"/>
    <property type="match status" value="1"/>
</dbReference>
<evidence type="ECO:0008006" key="3">
    <source>
        <dbReference type="Google" id="ProtNLM"/>
    </source>
</evidence>
<evidence type="ECO:0000313" key="1">
    <source>
        <dbReference type="EMBL" id="KAJ8884434.1"/>
    </source>
</evidence>
<comment type="caution">
    <text evidence="1">The sequence shown here is derived from an EMBL/GenBank/DDBJ whole genome shotgun (WGS) entry which is preliminary data.</text>
</comment>
<sequence length="229" mass="26976">MTTSPQKSLRRLSSQSGVSYGTARTIVRQSLQMFPYKIRVVQEIEAGDFLKHVTYCRWFMEHVTPGGEELDDWYWSDEAWFHLDGYVNAQNSRYWSTDKPHRLHESPLHAQKIGVWCSRSRKRIFILLNTTLNSECYLQLVRQFFDSLTYEEKETTWFRQDNATTHNSRVSMAYLESVLTGRIIIKQCGPPGLLISLHQTFSYGDIWSHRPTEPIRTLWMNCRPTFDVL</sequence>
<reference evidence="1 2" key="1">
    <citation type="submission" date="2023-02" db="EMBL/GenBank/DDBJ databases">
        <title>LHISI_Scaffold_Assembly.</title>
        <authorList>
            <person name="Stuart O.P."/>
            <person name="Cleave R."/>
            <person name="Magrath M.J.L."/>
            <person name="Mikheyev A.S."/>
        </authorList>
    </citation>
    <scope>NUCLEOTIDE SEQUENCE [LARGE SCALE GENOMIC DNA]</scope>
    <source>
        <strain evidence="1">Daus_M_001</strain>
        <tissue evidence="1">Leg muscle</tissue>
    </source>
</reference>
<accession>A0ABQ9HJB4</accession>
<organism evidence="1 2">
    <name type="scientific">Dryococelus australis</name>
    <dbReference type="NCBI Taxonomy" id="614101"/>
    <lineage>
        <taxon>Eukaryota</taxon>
        <taxon>Metazoa</taxon>
        <taxon>Ecdysozoa</taxon>
        <taxon>Arthropoda</taxon>
        <taxon>Hexapoda</taxon>
        <taxon>Insecta</taxon>
        <taxon>Pterygota</taxon>
        <taxon>Neoptera</taxon>
        <taxon>Polyneoptera</taxon>
        <taxon>Phasmatodea</taxon>
        <taxon>Verophasmatodea</taxon>
        <taxon>Anareolatae</taxon>
        <taxon>Phasmatidae</taxon>
        <taxon>Eurycanthinae</taxon>
        <taxon>Dryococelus</taxon>
    </lineage>
</organism>
<keyword evidence="2" id="KW-1185">Reference proteome</keyword>